<sequence>MAPLAHEANSTIYFSLTKCYAAEVIVKTGVSDPRKSFPKVKIWIRKIIFVNVNHFK</sequence>
<proteinExistence type="predicted"/>
<feature type="non-terminal residue" evidence="1">
    <location>
        <position position="1"/>
    </location>
</feature>
<name>A0AAE1I352_9NEOP</name>
<accession>A0AAE1I352</accession>
<keyword evidence="2" id="KW-1185">Reference proteome</keyword>
<evidence type="ECO:0000313" key="2">
    <source>
        <dbReference type="Proteomes" id="UP001219518"/>
    </source>
</evidence>
<dbReference type="EMBL" id="JAHWGI010001426">
    <property type="protein sequence ID" value="KAK3931485.1"/>
    <property type="molecule type" value="Genomic_DNA"/>
</dbReference>
<protein>
    <submittedName>
        <fullName evidence="1">Ribonuclease 3</fullName>
    </submittedName>
</protein>
<organism evidence="1 2">
    <name type="scientific">Frankliniella fusca</name>
    <dbReference type="NCBI Taxonomy" id="407009"/>
    <lineage>
        <taxon>Eukaryota</taxon>
        <taxon>Metazoa</taxon>
        <taxon>Ecdysozoa</taxon>
        <taxon>Arthropoda</taxon>
        <taxon>Hexapoda</taxon>
        <taxon>Insecta</taxon>
        <taxon>Pterygota</taxon>
        <taxon>Neoptera</taxon>
        <taxon>Paraneoptera</taxon>
        <taxon>Thysanoptera</taxon>
        <taxon>Terebrantia</taxon>
        <taxon>Thripoidea</taxon>
        <taxon>Thripidae</taxon>
        <taxon>Frankliniella</taxon>
    </lineage>
</organism>
<gene>
    <name evidence="1" type="ORF">KUF71_006503</name>
</gene>
<evidence type="ECO:0000313" key="1">
    <source>
        <dbReference type="EMBL" id="KAK3931485.1"/>
    </source>
</evidence>
<dbReference type="Proteomes" id="UP001219518">
    <property type="component" value="Unassembled WGS sequence"/>
</dbReference>
<dbReference type="AlphaFoldDB" id="A0AAE1I352"/>
<reference evidence="1" key="2">
    <citation type="journal article" date="2023" name="BMC Genomics">
        <title>Pest status, molecular evolution, and epigenetic factors derived from the genome assembly of Frankliniella fusca, a thysanopteran phytovirus vector.</title>
        <authorList>
            <person name="Catto M.A."/>
            <person name="Labadie P.E."/>
            <person name="Jacobson A.L."/>
            <person name="Kennedy G.G."/>
            <person name="Srinivasan R."/>
            <person name="Hunt B.G."/>
        </authorList>
    </citation>
    <scope>NUCLEOTIDE SEQUENCE</scope>
    <source>
        <strain evidence="1">PL_HMW_Pooled</strain>
    </source>
</reference>
<reference evidence="1" key="1">
    <citation type="submission" date="2021-07" db="EMBL/GenBank/DDBJ databases">
        <authorList>
            <person name="Catto M.A."/>
            <person name="Jacobson A."/>
            <person name="Kennedy G."/>
            <person name="Labadie P."/>
            <person name="Hunt B.G."/>
            <person name="Srinivasan R."/>
        </authorList>
    </citation>
    <scope>NUCLEOTIDE SEQUENCE</scope>
    <source>
        <strain evidence="1">PL_HMW_Pooled</strain>
        <tissue evidence="1">Head</tissue>
    </source>
</reference>
<comment type="caution">
    <text evidence="1">The sequence shown here is derived from an EMBL/GenBank/DDBJ whole genome shotgun (WGS) entry which is preliminary data.</text>
</comment>